<feature type="region of interest" description="Disordered" evidence="1">
    <location>
        <begin position="1"/>
        <end position="29"/>
    </location>
</feature>
<name>A0A9W7FMH7_9STRA</name>
<protein>
    <submittedName>
        <fullName evidence="2">Uncharacterized protein</fullName>
    </submittedName>
</protein>
<reference evidence="3" key="1">
    <citation type="journal article" date="2023" name="Commun. Biol.">
        <title>Genome analysis of Parmales, the sister group of diatoms, reveals the evolutionary specialization of diatoms from phago-mixotrophs to photoautotrophs.</title>
        <authorList>
            <person name="Ban H."/>
            <person name="Sato S."/>
            <person name="Yoshikawa S."/>
            <person name="Yamada K."/>
            <person name="Nakamura Y."/>
            <person name="Ichinomiya M."/>
            <person name="Sato N."/>
            <person name="Blanc-Mathieu R."/>
            <person name="Endo H."/>
            <person name="Kuwata A."/>
            <person name="Ogata H."/>
        </authorList>
    </citation>
    <scope>NUCLEOTIDE SEQUENCE [LARGE SCALE GENOMIC DNA]</scope>
    <source>
        <strain evidence="3">NIES 3699</strain>
    </source>
</reference>
<dbReference type="Proteomes" id="UP001165160">
    <property type="component" value="Unassembled WGS sequence"/>
</dbReference>
<sequence>MEWPASTRSETQYTSRAAEGGAHHSSNPKNYANVAHRAVIGHSSVEYVAQDMGGLRSARTSSRKSEIHSDFLKSFKPSQTSFHPGGKGLEFVGQPSTRELYAELDWGSQTYERLKPTRAIGKQILSKNRNATSFRFGKDTIPDEFGGRGAFAKMPMSYGTMSPGMLNDMDHIKTRPHCYDTRAYGTCLGAANASWEHDSKHVEPPRVRVGKAKRDINPLAWGRR</sequence>
<feature type="compositionally biased region" description="Polar residues" evidence="1">
    <location>
        <begin position="1"/>
        <end position="15"/>
    </location>
</feature>
<proteinExistence type="predicted"/>
<dbReference type="AlphaFoldDB" id="A0A9W7FMH7"/>
<evidence type="ECO:0000313" key="2">
    <source>
        <dbReference type="EMBL" id="GMI14892.1"/>
    </source>
</evidence>
<organism evidence="2 3">
    <name type="scientific">Triparma verrucosa</name>
    <dbReference type="NCBI Taxonomy" id="1606542"/>
    <lineage>
        <taxon>Eukaryota</taxon>
        <taxon>Sar</taxon>
        <taxon>Stramenopiles</taxon>
        <taxon>Ochrophyta</taxon>
        <taxon>Bolidophyceae</taxon>
        <taxon>Parmales</taxon>
        <taxon>Triparmaceae</taxon>
        <taxon>Triparma</taxon>
    </lineage>
</organism>
<evidence type="ECO:0000256" key="1">
    <source>
        <dbReference type="SAM" id="MobiDB-lite"/>
    </source>
</evidence>
<comment type="caution">
    <text evidence="2">The sequence shown here is derived from an EMBL/GenBank/DDBJ whole genome shotgun (WGS) entry which is preliminary data.</text>
</comment>
<accession>A0A9W7FMH7</accession>
<keyword evidence="3" id="KW-1185">Reference proteome</keyword>
<dbReference type="EMBL" id="BRXX01000508">
    <property type="protein sequence ID" value="GMI14892.1"/>
    <property type="molecule type" value="Genomic_DNA"/>
</dbReference>
<evidence type="ECO:0000313" key="3">
    <source>
        <dbReference type="Proteomes" id="UP001165160"/>
    </source>
</evidence>
<gene>
    <name evidence="2" type="ORF">TrVE_jg6036</name>
</gene>